<dbReference type="PANTHER" id="PTHR24185">
    <property type="entry name" value="CALCIUM-INDEPENDENT PHOSPHOLIPASE A2-GAMMA"/>
    <property type="match status" value="1"/>
</dbReference>
<dbReference type="PANTHER" id="PTHR24185:SF1">
    <property type="entry name" value="CALCIUM-INDEPENDENT PHOSPHOLIPASE A2-GAMMA"/>
    <property type="match status" value="1"/>
</dbReference>
<comment type="caution">
    <text evidence="6">The sequence shown here is derived from an EMBL/GenBank/DDBJ whole genome shotgun (WGS) entry which is preliminary data.</text>
</comment>
<evidence type="ECO:0000313" key="7">
    <source>
        <dbReference type="Proteomes" id="UP000549052"/>
    </source>
</evidence>
<dbReference type="Proteomes" id="UP000549052">
    <property type="component" value="Unassembled WGS sequence"/>
</dbReference>
<feature type="active site" description="Nucleophile" evidence="4">
    <location>
        <position position="68"/>
    </location>
</feature>
<feature type="domain" description="PNPLA" evidence="5">
    <location>
        <begin position="23"/>
        <end position="228"/>
    </location>
</feature>
<accession>A0A839ELD3</accession>
<feature type="short sequence motif" description="DGA/G" evidence="4">
    <location>
        <begin position="215"/>
        <end position="217"/>
    </location>
</feature>
<keyword evidence="3 4" id="KW-0443">Lipid metabolism</keyword>
<evidence type="ECO:0000313" key="6">
    <source>
        <dbReference type="EMBL" id="MBA8880861.1"/>
    </source>
</evidence>
<protein>
    <submittedName>
        <fullName evidence="6">Putative acylesterase/phospholipase RssA</fullName>
    </submittedName>
</protein>
<dbReference type="GO" id="GO:0016042">
    <property type="term" value="P:lipid catabolic process"/>
    <property type="evidence" value="ECO:0007669"/>
    <property type="project" value="UniProtKB-UniRule"/>
</dbReference>
<dbReference type="GO" id="GO:0006631">
    <property type="term" value="P:fatty acid metabolic process"/>
    <property type="evidence" value="ECO:0007669"/>
    <property type="project" value="TreeGrafter"/>
</dbReference>
<dbReference type="Gene3D" id="3.40.1090.10">
    <property type="entry name" value="Cytosolic phospholipase A2 catalytic domain"/>
    <property type="match status" value="1"/>
</dbReference>
<dbReference type="SUPFAM" id="SSF52151">
    <property type="entry name" value="FabD/lysophospholipase-like"/>
    <property type="match status" value="1"/>
</dbReference>
<feature type="active site" description="Proton acceptor" evidence="4">
    <location>
        <position position="215"/>
    </location>
</feature>
<reference evidence="6 7" key="1">
    <citation type="submission" date="2020-07" db="EMBL/GenBank/DDBJ databases">
        <title>Genomic Encyclopedia of Type Strains, Phase IV (KMG-V): Genome sequencing to study the core and pangenomes of soil and plant-associated prokaryotes.</title>
        <authorList>
            <person name="Whitman W."/>
        </authorList>
    </citation>
    <scope>NUCLEOTIDE SEQUENCE [LARGE SCALE GENOMIC DNA]</scope>
    <source>
        <strain evidence="6 7">AN3</strain>
    </source>
</reference>
<dbReference type="PROSITE" id="PS51635">
    <property type="entry name" value="PNPLA"/>
    <property type="match status" value="1"/>
</dbReference>
<keyword evidence="1 4" id="KW-0378">Hydrolase</keyword>
<dbReference type="EMBL" id="JACGXN010000009">
    <property type="protein sequence ID" value="MBA8880861.1"/>
    <property type="molecule type" value="Genomic_DNA"/>
</dbReference>
<evidence type="ECO:0000256" key="4">
    <source>
        <dbReference type="PROSITE-ProRule" id="PRU01161"/>
    </source>
</evidence>
<dbReference type="Pfam" id="PF01734">
    <property type="entry name" value="Patatin"/>
    <property type="match status" value="1"/>
</dbReference>
<evidence type="ECO:0000256" key="2">
    <source>
        <dbReference type="ARBA" id="ARBA00022963"/>
    </source>
</evidence>
<dbReference type="CDD" id="cd07199">
    <property type="entry name" value="Pat17_PNPLA8_PNPLA9_like"/>
    <property type="match status" value="1"/>
</dbReference>
<organism evidence="6 7">
    <name type="scientific">Phyllobacterium myrsinacearum</name>
    <dbReference type="NCBI Taxonomy" id="28101"/>
    <lineage>
        <taxon>Bacteria</taxon>
        <taxon>Pseudomonadati</taxon>
        <taxon>Pseudomonadota</taxon>
        <taxon>Alphaproteobacteria</taxon>
        <taxon>Hyphomicrobiales</taxon>
        <taxon>Phyllobacteriaceae</taxon>
        <taxon>Phyllobacterium</taxon>
    </lineage>
</organism>
<name>A0A839ELD3_9HYPH</name>
<evidence type="ECO:0000256" key="3">
    <source>
        <dbReference type="ARBA" id="ARBA00023098"/>
    </source>
</evidence>
<dbReference type="RefSeq" id="WP_182551482.1">
    <property type="nucleotide sequence ID" value="NZ_JACGXN010000009.1"/>
</dbReference>
<proteinExistence type="predicted"/>
<sequence>MAEFDTTLASDNNETKKTPYRVLSVDGGGMRGIYTAAFLEHLVDQYRQIRGAENLDLGAGFDLITGTSTGAIIACGAAIGRPMGDMVKLYRDWGPKIFPERIVKTKSKLIARALKGGSVVRAGDAALRKALEDELGEITMLDVYQKRGISLSIPAVAMSTHRSYVFKKTRTSGVRDDHHKLTDACLASSAAPIFRSMAPVNKPGGKHGQYEVFVDGGLWANNPVMVGMLDALMNASDDQPIEIFSLGTCSRPEGEQIAATDVHRSMLQWNLGAEVASISITAQEFAFDNMARMFANVLTRCGRTVHHIRFPKQDIPAAKLKYLGLDDTRPEAMSALIGQASTDADMVKSACDDPSNAQGRLIHALMMSLPIMPETGIPKDFFQ</sequence>
<dbReference type="AlphaFoldDB" id="A0A839ELD3"/>
<dbReference type="InterPro" id="IPR002641">
    <property type="entry name" value="PNPLA_dom"/>
</dbReference>
<feature type="short sequence motif" description="GXSXG" evidence="4">
    <location>
        <begin position="66"/>
        <end position="70"/>
    </location>
</feature>
<evidence type="ECO:0000259" key="5">
    <source>
        <dbReference type="PROSITE" id="PS51635"/>
    </source>
</evidence>
<dbReference type="InterPro" id="IPR016035">
    <property type="entry name" value="Acyl_Trfase/lysoPLipase"/>
</dbReference>
<keyword evidence="2 4" id="KW-0442">Lipid degradation</keyword>
<dbReference type="GO" id="GO:0016020">
    <property type="term" value="C:membrane"/>
    <property type="evidence" value="ECO:0007669"/>
    <property type="project" value="TreeGrafter"/>
</dbReference>
<gene>
    <name evidence="6" type="ORF">FHW16_004586</name>
</gene>
<dbReference type="GO" id="GO:0004620">
    <property type="term" value="F:phospholipase activity"/>
    <property type="evidence" value="ECO:0007669"/>
    <property type="project" value="TreeGrafter"/>
</dbReference>
<evidence type="ECO:0000256" key="1">
    <source>
        <dbReference type="ARBA" id="ARBA00022801"/>
    </source>
</evidence>
<keyword evidence="7" id="KW-1185">Reference proteome</keyword>
<feature type="short sequence motif" description="GXGXXG" evidence="4">
    <location>
        <begin position="27"/>
        <end position="32"/>
    </location>
</feature>